<name>A0A1W2H6E1_9BACT</name>
<reference evidence="3" key="1">
    <citation type="submission" date="2017-04" db="EMBL/GenBank/DDBJ databases">
        <authorList>
            <person name="Varghese N."/>
            <person name="Submissions S."/>
        </authorList>
    </citation>
    <scope>NUCLEOTIDE SEQUENCE [LARGE SCALE GENOMIC DNA]</scope>
    <source>
        <strain evidence="3">DSM 16537</strain>
    </source>
</reference>
<dbReference type="PROSITE" id="PS51257">
    <property type="entry name" value="PROKAR_LIPOPROTEIN"/>
    <property type="match status" value="1"/>
</dbReference>
<evidence type="ECO:0000313" key="2">
    <source>
        <dbReference type="EMBL" id="SMD44483.1"/>
    </source>
</evidence>
<evidence type="ECO:0000256" key="1">
    <source>
        <dbReference type="SAM" id="MobiDB-lite"/>
    </source>
</evidence>
<evidence type="ECO:0008006" key="4">
    <source>
        <dbReference type="Google" id="ProtNLM"/>
    </source>
</evidence>
<protein>
    <recommendedName>
        <fullName evidence="4">Collagen triple helix repeat-containing protein</fullName>
    </recommendedName>
</protein>
<dbReference type="RefSeq" id="WP_084121253.1">
    <property type="nucleotide sequence ID" value="NZ_LT838813.1"/>
</dbReference>
<organism evidence="2 3">
    <name type="scientific">Aquiflexum balticum DSM 16537</name>
    <dbReference type="NCBI Taxonomy" id="758820"/>
    <lineage>
        <taxon>Bacteria</taxon>
        <taxon>Pseudomonadati</taxon>
        <taxon>Bacteroidota</taxon>
        <taxon>Cytophagia</taxon>
        <taxon>Cytophagales</taxon>
        <taxon>Cyclobacteriaceae</taxon>
        <taxon>Aquiflexum</taxon>
    </lineage>
</organism>
<proteinExistence type="predicted"/>
<dbReference type="AlphaFoldDB" id="A0A1W2H6E1"/>
<dbReference type="Proteomes" id="UP000192333">
    <property type="component" value="Chromosome I"/>
</dbReference>
<sequence>MKPFKLNTYGFIRLTLIVLACYGLLSCEGPEGPAGDPGAQGSAGAQGPAGSTGPQGSQGPVGVANVIYSPWINSNWSRSFSSVDHFIINAVFTQQVLDNDMVLVYMKDSPNSTVVQELPRLVYSNDLIIFSLDFSVRVGSLRLFHSRSIHPDGLGADNIFPESQVRYIIVPAEIFGRLNLPDFSNYEEVCRVFEIEP</sequence>
<gene>
    <name evidence="2" type="ORF">SAMN00777080_3105</name>
</gene>
<accession>A0A1W2H6E1</accession>
<feature type="region of interest" description="Disordered" evidence="1">
    <location>
        <begin position="33"/>
        <end position="58"/>
    </location>
</feature>
<dbReference type="EMBL" id="LT838813">
    <property type="protein sequence ID" value="SMD44483.1"/>
    <property type="molecule type" value="Genomic_DNA"/>
</dbReference>
<evidence type="ECO:0000313" key="3">
    <source>
        <dbReference type="Proteomes" id="UP000192333"/>
    </source>
</evidence>
<keyword evidence="3" id="KW-1185">Reference proteome</keyword>
<dbReference type="STRING" id="758820.SAMN00777080_3105"/>